<dbReference type="InterPro" id="IPR029062">
    <property type="entry name" value="Class_I_gatase-like"/>
</dbReference>
<evidence type="ECO:0000313" key="3">
    <source>
        <dbReference type="Proteomes" id="UP000597206"/>
    </source>
</evidence>
<comment type="caution">
    <text evidence="2">The sequence shown here is derived from an EMBL/GenBank/DDBJ whole genome shotgun (WGS) entry which is preliminary data.</text>
</comment>
<dbReference type="PANTHER" id="PTHR43130:SF2">
    <property type="entry name" value="DJ-1_PFPI DOMAIN-CONTAINING PROTEIN"/>
    <property type="match status" value="1"/>
</dbReference>
<dbReference type="RefSeq" id="WP_196123171.1">
    <property type="nucleotide sequence ID" value="NZ_JADPMR010000001.1"/>
</dbReference>
<name>A0ABS0GDM7_9VIBR</name>
<sequence>MDIAILTFDGFNELDSLIAASVLGRMSPFDWNIQITCPSESVTSMNGIVVTAQQPLEFANTADVVLVGSGTKTREIVNDRNIMNRLSLNTETQLIGAQCSGALLLAKLGLLADIPVCTDVTTKPWVIESGVTVLDQAFYAAGNMATAGGCLSSLYLSAWVIAKLFSIEQAQAIIDYVAPVGEKPQTVARCMSAITPYL</sequence>
<evidence type="ECO:0000313" key="2">
    <source>
        <dbReference type="EMBL" id="MBF9000526.1"/>
    </source>
</evidence>
<accession>A0ABS0GDM7</accession>
<dbReference type="Proteomes" id="UP000597206">
    <property type="component" value="Unassembled WGS sequence"/>
</dbReference>
<proteinExistence type="predicted"/>
<gene>
    <name evidence="2" type="ORF">I1A42_08125</name>
</gene>
<keyword evidence="3" id="KW-1185">Reference proteome</keyword>
<dbReference type="Pfam" id="PF01965">
    <property type="entry name" value="DJ-1_PfpI"/>
    <property type="match status" value="1"/>
</dbReference>
<organism evidence="2 3">
    <name type="scientific">Vibrio nitrifigilis</name>
    <dbReference type="NCBI Taxonomy" id="2789781"/>
    <lineage>
        <taxon>Bacteria</taxon>
        <taxon>Pseudomonadati</taxon>
        <taxon>Pseudomonadota</taxon>
        <taxon>Gammaproteobacteria</taxon>
        <taxon>Vibrionales</taxon>
        <taxon>Vibrionaceae</taxon>
        <taxon>Vibrio</taxon>
    </lineage>
</organism>
<dbReference type="Gene3D" id="3.40.50.880">
    <property type="match status" value="1"/>
</dbReference>
<dbReference type="InterPro" id="IPR002818">
    <property type="entry name" value="DJ-1/PfpI"/>
</dbReference>
<feature type="domain" description="DJ-1/PfpI" evidence="1">
    <location>
        <begin position="2"/>
        <end position="153"/>
    </location>
</feature>
<evidence type="ECO:0000259" key="1">
    <source>
        <dbReference type="Pfam" id="PF01965"/>
    </source>
</evidence>
<reference evidence="2 3" key="1">
    <citation type="submission" date="2020-11" db="EMBL/GenBank/DDBJ databases">
        <title>Vibrio nitrifigilis sp. nov., a marine nitrogen-fixing bacterium isolated from the lagoon sediment of an islet inside an atoll.</title>
        <authorList>
            <person name="Wang L.-T."/>
            <person name="Shieh W.Y."/>
        </authorList>
    </citation>
    <scope>NUCLEOTIDE SEQUENCE [LARGE SCALE GENOMIC DNA]</scope>
    <source>
        <strain evidence="2 3">NFV-1</strain>
    </source>
</reference>
<dbReference type="EMBL" id="JADPMR010000001">
    <property type="protein sequence ID" value="MBF9000526.1"/>
    <property type="molecule type" value="Genomic_DNA"/>
</dbReference>
<dbReference type="SUPFAM" id="SSF52317">
    <property type="entry name" value="Class I glutamine amidotransferase-like"/>
    <property type="match status" value="1"/>
</dbReference>
<protein>
    <submittedName>
        <fullName evidence="2">DJ-1/PfpI family protein</fullName>
    </submittedName>
</protein>
<dbReference type="PANTHER" id="PTHR43130">
    <property type="entry name" value="ARAC-FAMILY TRANSCRIPTIONAL REGULATOR"/>
    <property type="match status" value="1"/>
</dbReference>
<dbReference type="InterPro" id="IPR052158">
    <property type="entry name" value="INH-QAR"/>
</dbReference>